<dbReference type="Proteomes" id="UP000648239">
    <property type="component" value="Unassembled WGS sequence"/>
</dbReference>
<keyword evidence="12" id="KW-0997">Cell inner membrane</keyword>
<comment type="subcellular location">
    <subcellularLocation>
        <location evidence="12">Cell inner membrane</location>
        <topology evidence="12">Lipid-anchor</topology>
        <orientation evidence="12">Periplasmic side</orientation>
    </subcellularLocation>
</comment>
<evidence type="ECO:0000256" key="7">
    <source>
        <dbReference type="ARBA" id="ARBA00022842"/>
    </source>
</evidence>
<proteinExistence type="inferred from homology"/>
<evidence type="ECO:0000313" key="14">
    <source>
        <dbReference type="Proteomes" id="UP000648239"/>
    </source>
</evidence>
<dbReference type="PANTHER" id="PTHR30040">
    <property type="entry name" value="THIAMINE BIOSYNTHESIS LIPOPROTEIN APBE"/>
    <property type="match status" value="1"/>
</dbReference>
<keyword evidence="7 10" id="KW-0460">Magnesium</keyword>
<dbReference type="PROSITE" id="PS51257">
    <property type="entry name" value="PROKAR_LIPOPROTEIN"/>
    <property type="match status" value="1"/>
</dbReference>
<evidence type="ECO:0000256" key="12">
    <source>
        <dbReference type="RuleBase" id="RU363002"/>
    </source>
</evidence>
<evidence type="ECO:0000256" key="1">
    <source>
        <dbReference type="ARBA" id="ARBA00011955"/>
    </source>
</evidence>
<sequence>MKPSVMFACLVILFVACSDPVRLERRWTVMGTYAEAEINAFDAKSAENMMEKVRSAFERVDSEMSNWKKDSLLNQVNRDARKGPVKVPSADLYRCIRLAYEYAKNTDGAFDPTVGRLVQAYGFRPVRPRVPGEDELATALGHSGWEKLRVFPESMSVSYLDSRLEVDLGGIAKGYAVDVAARNFALPGVRSGLMDLGGTVYAWGVPEEGAEWQVGIRDPELPDGSMGTILLQNRAVATSAIYENSFTVDGVTYGHILDPRTGRPAETDIIAASVISDSAAEADALSTAFFVAGSQESATMLQRARRIEAILLVRGDEGPVLIVSASLRNRFTVDPGFASRIDGRVRFILPPTALD</sequence>
<evidence type="ECO:0000256" key="6">
    <source>
        <dbReference type="ARBA" id="ARBA00022827"/>
    </source>
</evidence>
<dbReference type="SUPFAM" id="SSF143631">
    <property type="entry name" value="ApbE-like"/>
    <property type="match status" value="1"/>
</dbReference>
<dbReference type="Pfam" id="PF02424">
    <property type="entry name" value="ApbE"/>
    <property type="match status" value="1"/>
</dbReference>
<feature type="binding site" evidence="11">
    <location>
        <position position="283"/>
    </location>
    <ligand>
        <name>Mg(2+)</name>
        <dbReference type="ChEBI" id="CHEBI:18420"/>
    </ligand>
</feature>
<feature type="binding site" evidence="11">
    <location>
        <position position="287"/>
    </location>
    <ligand>
        <name>Mg(2+)</name>
        <dbReference type="ChEBI" id="CHEBI:18420"/>
    </ligand>
</feature>
<evidence type="ECO:0000256" key="2">
    <source>
        <dbReference type="ARBA" id="ARBA00016337"/>
    </source>
</evidence>
<evidence type="ECO:0000256" key="11">
    <source>
        <dbReference type="PIRSR" id="PIRSR006268-2"/>
    </source>
</evidence>
<dbReference type="EMBL" id="JACXWD010000014">
    <property type="protein sequence ID" value="MBD3867678.1"/>
    <property type="molecule type" value="Genomic_DNA"/>
</dbReference>
<dbReference type="PANTHER" id="PTHR30040:SF2">
    <property type="entry name" value="FAD:PROTEIN FMN TRANSFERASE"/>
    <property type="match status" value="1"/>
</dbReference>
<evidence type="ECO:0000256" key="3">
    <source>
        <dbReference type="ARBA" id="ARBA00022630"/>
    </source>
</evidence>
<protein>
    <recommendedName>
        <fullName evidence="2 10">FAD:protein FMN transferase</fullName>
        <ecNumber evidence="1 10">2.7.1.180</ecNumber>
    </recommendedName>
    <alternativeName>
        <fullName evidence="8 10">Flavin transferase</fullName>
    </alternativeName>
</protein>
<dbReference type="PIRSF" id="PIRSF006268">
    <property type="entry name" value="ApbE"/>
    <property type="match status" value="1"/>
</dbReference>
<dbReference type="InterPro" id="IPR003374">
    <property type="entry name" value="ApbE-like_sf"/>
</dbReference>
<keyword evidence="5 10" id="KW-0479">Metal-binding</keyword>
<evidence type="ECO:0000256" key="9">
    <source>
        <dbReference type="ARBA" id="ARBA00048540"/>
    </source>
</evidence>
<evidence type="ECO:0000256" key="5">
    <source>
        <dbReference type="ARBA" id="ARBA00022723"/>
    </source>
</evidence>
<evidence type="ECO:0000256" key="8">
    <source>
        <dbReference type="ARBA" id="ARBA00031306"/>
    </source>
</evidence>
<keyword evidence="12" id="KW-1003">Cell membrane</keyword>
<accession>A0A8J7CKX1</accession>
<keyword evidence="3 10" id="KW-0285">Flavoprotein</keyword>
<organism evidence="13 14">
    <name type="scientific">Candidatus Polarisedimenticola svalbardensis</name>
    <dbReference type="NCBI Taxonomy" id="2886004"/>
    <lineage>
        <taxon>Bacteria</taxon>
        <taxon>Pseudomonadati</taxon>
        <taxon>Acidobacteriota</taxon>
        <taxon>Candidatus Polarisedimenticolia</taxon>
        <taxon>Candidatus Polarisedimenticolales</taxon>
        <taxon>Candidatus Polarisedimenticolaceae</taxon>
        <taxon>Candidatus Polarisedimenticola</taxon>
    </lineage>
</organism>
<comment type="cofactor">
    <cofactor evidence="11">
        <name>Mg(2+)</name>
        <dbReference type="ChEBI" id="CHEBI:18420"/>
    </cofactor>
    <cofactor evidence="11">
        <name>Mn(2+)</name>
        <dbReference type="ChEBI" id="CHEBI:29035"/>
    </cofactor>
    <text evidence="11">Magnesium. Can also use manganese.</text>
</comment>
<keyword evidence="12" id="KW-0472">Membrane</keyword>
<comment type="function">
    <text evidence="12">Flavin transferase that catalyzes the transfer of the FMN moiety of FAD and its covalent binding to the hydroxyl group of a threonine residue in a target flavoprotein.</text>
</comment>
<reference evidence="13 14" key="1">
    <citation type="submission" date="2020-08" db="EMBL/GenBank/DDBJ databases">
        <title>Acidobacteriota in marine sediments use diverse sulfur dissimilation pathways.</title>
        <authorList>
            <person name="Wasmund K."/>
        </authorList>
    </citation>
    <scope>NUCLEOTIDE SEQUENCE [LARGE SCALE GENOMIC DNA]</scope>
    <source>
        <strain evidence="13">MAG AM4</strain>
    </source>
</reference>
<comment type="catalytic activity">
    <reaction evidence="9 10 12">
        <text>L-threonyl-[protein] + FAD = FMN-L-threonyl-[protein] + AMP + H(+)</text>
        <dbReference type="Rhea" id="RHEA:36847"/>
        <dbReference type="Rhea" id="RHEA-COMP:11060"/>
        <dbReference type="Rhea" id="RHEA-COMP:11061"/>
        <dbReference type="ChEBI" id="CHEBI:15378"/>
        <dbReference type="ChEBI" id="CHEBI:30013"/>
        <dbReference type="ChEBI" id="CHEBI:57692"/>
        <dbReference type="ChEBI" id="CHEBI:74257"/>
        <dbReference type="ChEBI" id="CHEBI:456215"/>
        <dbReference type="EC" id="2.7.1.180"/>
    </reaction>
</comment>
<evidence type="ECO:0000256" key="4">
    <source>
        <dbReference type="ARBA" id="ARBA00022679"/>
    </source>
</evidence>
<dbReference type="EC" id="2.7.1.180" evidence="1 10"/>
<dbReference type="InterPro" id="IPR024932">
    <property type="entry name" value="ApbE"/>
</dbReference>
<dbReference type="GO" id="GO:0046872">
    <property type="term" value="F:metal ion binding"/>
    <property type="evidence" value="ECO:0007669"/>
    <property type="project" value="UniProtKB-UniRule"/>
</dbReference>
<gene>
    <name evidence="13" type="ORF">IFK94_06090</name>
</gene>
<dbReference type="GO" id="GO:0005886">
    <property type="term" value="C:plasma membrane"/>
    <property type="evidence" value="ECO:0007669"/>
    <property type="project" value="UniProtKB-SubCell"/>
</dbReference>
<keyword evidence="6 10" id="KW-0274">FAD</keyword>
<evidence type="ECO:0000313" key="13">
    <source>
        <dbReference type="EMBL" id="MBD3867678.1"/>
    </source>
</evidence>
<comment type="caution">
    <text evidence="13">The sequence shown here is derived from an EMBL/GenBank/DDBJ whole genome shotgun (WGS) entry which is preliminary data.</text>
</comment>
<evidence type="ECO:0000256" key="10">
    <source>
        <dbReference type="PIRNR" id="PIRNR006268"/>
    </source>
</evidence>
<name>A0A8J7CKX1_9BACT</name>
<dbReference type="AlphaFoldDB" id="A0A8J7CKX1"/>
<comment type="similarity">
    <text evidence="10 12">Belongs to the ApbE family.</text>
</comment>
<dbReference type="GO" id="GO:0016740">
    <property type="term" value="F:transferase activity"/>
    <property type="evidence" value="ECO:0007669"/>
    <property type="project" value="UniProtKB-UniRule"/>
</dbReference>
<keyword evidence="4 10" id="KW-0808">Transferase</keyword>
<keyword evidence="12" id="KW-0449">Lipoprotein</keyword>
<feature type="binding site" evidence="11">
    <location>
        <position position="170"/>
    </location>
    <ligand>
        <name>Mg(2+)</name>
        <dbReference type="ChEBI" id="CHEBI:18420"/>
    </ligand>
</feature>
<dbReference type="Gene3D" id="3.10.520.10">
    <property type="entry name" value="ApbE-like domains"/>
    <property type="match status" value="1"/>
</dbReference>